<gene>
    <name evidence="12" type="ORF">GL4_1972</name>
</gene>
<dbReference type="NCBIfam" id="NF006767">
    <property type="entry name" value="PRK09289.1"/>
    <property type="match status" value="1"/>
</dbReference>
<dbReference type="STRING" id="1384459.GL4_1972"/>
<dbReference type="Gene3D" id="2.40.30.20">
    <property type="match status" value="2"/>
</dbReference>
<dbReference type="HOGENOM" id="CLU_034388_2_2_5"/>
<organism evidence="12 13">
    <name type="scientific">Methyloceanibacter caenitepidi</name>
    <dbReference type="NCBI Taxonomy" id="1384459"/>
    <lineage>
        <taxon>Bacteria</taxon>
        <taxon>Pseudomonadati</taxon>
        <taxon>Pseudomonadota</taxon>
        <taxon>Alphaproteobacteria</taxon>
        <taxon>Hyphomicrobiales</taxon>
        <taxon>Hyphomicrobiaceae</taxon>
        <taxon>Methyloceanibacter</taxon>
    </lineage>
</organism>
<dbReference type="KEGG" id="mcg:GL4_1972"/>
<dbReference type="InterPro" id="IPR017938">
    <property type="entry name" value="Riboflavin_synthase-like_b-brl"/>
</dbReference>
<comment type="function">
    <text evidence="2">Catalyzes the dismutation of two molecules of 6,7-dimethyl-8-ribityllumazine, resulting in the formation of riboflavin and 5-amino-6-(D-ribitylamino)uracil.</text>
</comment>
<evidence type="ECO:0000256" key="3">
    <source>
        <dbReference type="ARBA" id="ARBA00004887"/>
    </source>
</evidence>
<evidence type="ECO:0000256" key="4">
    <source>
        <dbReference type="ARBA" id="ARBA00012827"/>
    </source>
</evidence>
<reference evidence="12 13" key="1">
    <citation type="submission" date="2014-09" db="EMBL/GenBank/DDBJ databases">
        <title>Genome sequencing of Methyloceanibacter caenitepidi Gela4.</title>
        <authorList>
            <person name="Takeuchi M."/>
            <person name="Susumu S."/>
            <person name="Kamagata Y."/>
            <person name="Oshima K."/>
            <person name="Hattori M."/>
            <person name="Iwasaki W."/>
        </authorList>
    </citation>
    <scope>NUCLEOTIDE SEQUENCE [LARGE SCALE GENOMIC DNA]</scope>
    <source>
        <strain evidence="12 13">Gela4</strain>
    </source>
</reference>
<evidence type="ECO:0000256" key="2">
    <source>
        <dbReference type="ARBA" id="ARBA00002803"/>
    </source>
</evidence>
<name>A0A0A8K4H1_9HYPH</name>
<evidence type="ECO:0000256" key="7">
    <source>
        <dbReference type="ARBA" id="ARBA00022679"/>
    </source>
</evidence>
<evidence type="ECO:0000256" key="9">
    <source>
        <dbReference type="NCBIfam" id="TIGR00187"/>
    </source>
</evidence>
<dbReference type="PANTHER" id="PTHR21098:SF12">
    <property type="entry name" value="RIBOFLAVIN SYNTHASE"/>
    <property type="match status" value="1"/>
</dbReference>
<protein>
    <recommendedName>
        <fullName evidence="5 9">Riboflavin synthase</fullName>
        <ecNumber evidence="4 9">2.5.1.9</ecNumber>
    </recommendedName>
</protein>
<dbReference type="GO" id="GO:0009231">
    <property type="term" value="P:riboflavin biosynthetic process"/>
    <property type="evidence" value="ECO:0007669"/>
    <property type="project" value="UniProtKB-KW"/>
</dbReference>
<comment type="pathway">
    <text evidence="3">Cofactor biosynthesis; riboflavin biosynthesis; riboflavin from 2-hydroxy-3-oxobutyl phosphate and 5-amino-6-(D-ribitylamino)uracil: step 2/2.</text>
</comment>
<dbReference type="NCBIfam" id="NF009566">
    <property type="entry name" value="PRK13020.1"/>
    <property type="match status" value="1"/>
</dbReference>
<evidence type="ECO:0000256" key="10">
    <source>
        <dbReference type="PROSITE-ProRule" id="PRU00524"/>
    </source>
</evidence>
<dbReference type="InterPro" id="IPR023366">
    <property type="entry name" value="ATP_synth_asu-like_sf"/>
</dbReference>
<dbReference type="NCBIfam" id="TIGR00187">
    <property type="entry name" value="ribE"/>
    <property type="match status" value="1"/>
</dbReference>
<dbReference type="EC" id="2.5.1.9" evidence="4 9"/>
<evidence type="ECO:0000256" key="5">
    <source>
        <dbReference type="ARBA" id="ARBA00013950"/>
    </source>
</evidence>
<dbReference type="OrthoDB" id="9788537at2"/>
<dbReference type="RefSeq" id="WP_045366952.1">
    <property type="nucleotide sequence ID" value="NZ_AP014648.1"/>
</dbReference>
<feature type="repeat" description="Lumazine-binding" evidence="10">
    <location>
        <begin position="98"/>
        <end position="194"/>
    </location>
</feature>
<dbReference type="PROSITE" id="PS51177">
    <property type="entry name" value="LUMAZINE_BIND"/>
    <property type="match status" value="2"/>
</dbReference>
<dbReference type="InterPro" id="IPR001783">
    <property type="entry name" value="Lumazine-bd"/>
</dbReference>
<dbReference type="EMBL" id="AP014648">
    <property type="protein sequence ID" value="BAQ17422.1"/>
    <property type="molecule type" value="Genomic_DNA"/>
</dbReference>
<dbReference type="SUPFAM" id="SSF63380">
    <property type="entry name" value="Riboflavin synthase domain-like"/>
    <property type="match status" value="2"/>
</dbReference>
<comment type="catalytic activity">
    <reaction evidence="1">
        <text>2 6,7-dimethyl-8-(1-D-ribityl)lumazine + H(+) = 5-amino-6-(D-ribitylamino)uracil + riboflavin</text>
        <dbReference type="Rhea" id="RHEA:20772"/>
        <dbReference type="ChEBI" id="CHEBI:15378"/>
        <dbReference type="ChEBI" id="CHEBI:15934"/>
        <dbReference type="ChEBI" id="CHEBI:57986"/>
        <dbReference type="ChEBI" id="CHEBI:58201"/>
        <dbReference type="EC" id="2.5.1.9"/>
    </reaction>
</comment>
<keyword evidence="13" id="KW-1185">Reference proteome</keyword>
<dbReference type="PIRSF" id="PIRSF000498">
    <property type="entry name" value="Riboflavin_syn_A"/>
    <property type="match status" value="1"/>
</dbReference>
<feature type="repeat" description="Lumazine-binding" evidence="10">
    <location>
        <begin position="1"/>
        <end position="97"/>
    </location>
</feature>
<dbReference type="PANTHER" id="PTHR21098">
    <property type="entry name" value="RIBOFLAVIN SYNTHASE ALPHA CHAIN"/>
    <property type="match status" value="1"/>
</dbReference>
<dbReference type="InterPro" id="IPR026017">
    <property type="entry name" value="Lumazine-bd_dom"/>
</dbReference>
<evidence type="ECO:0000313" key="13">
    <source>
        <dbReference type="Proteomes" id="UP000031643"/>
    </source>
</evidence>
<keyword evidence="8" id="KW-0677">Repeat</keyword>
<dbReference type="FunFam" id="2.40.30.20:FF:000004">
    <property type="entry name" value="Riboflavin synthase, alpha subunit"/>
    <property type="match status" value="1"/>
</dbReference>
<proteinExistence type="predicted"/>
<dbReference type="Proteomes" id="UP000031643">
    <property type="component" value="Chromosome"/>
</dbReference>
<evidence type="ECO:0000256" key="6">
    <source>
        <dbReference type="ARBA" id="ARBA00022619"/>
    </source>
</evidence>
<dbReference type="GO" id="GO:0004746">
    <property type="term" value="F:riboflavin synthase activity"/>
    <property type="evidence" value="ECO:0007669"/>
    <property type="project" value="UniProtKB-UniRule"/>
</dbReference>
<dbReference type="Pfam" id="PF00677">
    <property type="entry name" value="Lum_binding"/>
    <property type="match status" value="2"/>
</dbReference>
<feature type="domain" description="Lumazine-binding" evidence="11">
    <location>
        <begin position="98"/>
        <end position="194"/>
    </location>
</feature>
<dbReference type="AlphaFoldDB" id="A0A0A8K4H1"/>
<evidence type="ECO:0000313" key="12">
    <source>
        <dbReference type="EMBL" id="BAQ17422.1"/>
    </source>
</evidence>
<evidence type="ECO:0000256" key="1">
    <source>
        <dbReference type="ARBA" id="ARBA00000968"/>
    </source>
</evidence>
<accession>A0A0A8K4H1</accession>
<sequence>MFTGIVSGLGTLVGRKGGTFEIKTPYKSKSLELGASIAFDGCCLTLTEIEKVKGEGTIVKVDVSNESLSHTTMNTWETGRRINLERALALGEELGGHIVTGHVDGVAKIVSRFPDGDSTRFLLEVPAEFAKYVASKGSVALNGVSLTVNEVEGARFDVNIIPFTLEHTSWGDRRPGDLVNLEVDLLARYVARLAQAEGLHS</sequence>
<keyword evidence="7 12" id="KW-0808">Transferase</keyword>
<keyword evidence="6" id="KW-0686">Riboflavin biosynthesis</keyword>
<dbReference type="CDD" id="cd00402">
    <property type="entry name" value="Riboflavin_synthase_like"/>
    <property type="match status" value="1"/>
</dbReference>
<feature type="domain" description="Lumazine-binding" evidence="11">
    <location>
        <begin position="1"/>
        <end position="97"/>
    </location>
</feature>
<evidence type="ECO:0000256" key="8">
    <source>
        <dbReference type="ARBA" id="ARBA00022737"/>
    </source>
</evidence>
<evidence type="ECO:0000259" key="11">
    <source>
        <dbReference type="PROSITE" id="PS51177"/>
    </source>
</evidence>